<dbReference type="AlphaFoldDB" id="A0A6A5ZT87"/>
<evidence type="ECO:0000256" key="1">
    <source>
        <dbReference type="SAM" id="MobiDB-lite"/>
    </source>
</evidence>
<dbReference type="Proteomes" id="UP000799770">
    <property type="component" value="Unassembled WGS sequence"/>
</dbReference>
<protein>
    <recommendedName>
        <fullName evidence="4">Myb-like domain-containing protein</fullName>
    </recommendedName>
</protein>
<evidence type="ECO:0000313" key="3">
    <source>
        <dbReference type="Proteomes" id="UP000799770"/>
    </source>
</evidence>
<feature type="compositionally biased region" description="Basic residues" evidence="1">
    <location>
        <begin position="24"/>
        <end position="35"/>
    </location>
</feature>
<dbReference type="EMBL" id="ML977310">
    <property type="protein sequence ID" value="KAF2122466.1"/>
    <property type="molecule type" value="Genomic_DNA"/>
</dbReference>
<sequence length="177" mass="20406">MTPVPRPEPGEVQASANSSPLKASKSRTHYVVKHQKRNVLVSKSKGVKKTRTKLKDDNEWQQDETDTLIARTDKGDEIQDIAKAIKRTVLSCRKKLAAMRTALRKTWTHEQDIKLCEMYLDCKTEVDIRRVAFPNKSLSEVIKRRKYHTVRDTESGRDTPSELYTTMLFAHNPNLKK</sequence>
<feature type="region of interest" description="Disordered" evidence="1">
    <location>
        <begin position="1"/>
        <end position="35"/>
    </location>
</feature>
<organism evidence="2 3">
    <name type="scientific">Lophiotrema nucula</name>
    <dbReference type="NCBI Taxonomy" id="690887"/>
    <lineage>
        <taxon>Eukaryota</taxon>
        <taxon>Fungi</taxon>
        <taxon>Dikarya</taxon>
        <taxon>Ascomycota</taxon>
        <taxon>Pezizomycotina</taxon>
        <taxon>Dothideomycetes</taxon>
        <taxon>Pleosporomycetidae</taxon>
        <taxon>Pleosporales</taxon>
        <taxon>Lophiotremataceae</taxon>
        <taxon>Lophiotrema</taxon>
    </lineage>
</organism>
<reference evidence="2" key="1">
    <citation type="journal article" date="2020" name="Stud. Mycol.">
        <title>101 Dothideomycetes genomes: a test case for predicting lifestyles and emergence of pathogens.</title>
        <authorList>
            <person name="Haridas S."/>
            <person name="Albert R."/>
            <person name="Binder M."/>
            <person name="Bloem J."/>
            <person name="Labutti K."/>
            <person name="Salamov A."/>
            <person name="Andreopoulos B."/>
            <person name="Baker S."/>
            <person name="Barry K."/>
            <person name="Bills G."/>
            <person name="Bluhm B."/>
            <person name="Cannon C."/>
            <person name="Castanera R."/>
            <person name="Culley D."/>
            <person name="Daum C."/>
            <person name="Ezra D."/>
            <person name="Gonzalez J."/>
            <person name="Henrissat B."/>
            <person name="Kuo A."/>
            <person name="Liang C."/>
            <person name="Lipzen A."/>
            <person name="Lutzoni F."/>
            <person name="Magnuson J."/>
            <person name="Mondo S."/>
            <person name="Nolan M."/>
            <person name="Ohm R."/>
            <person name="Pangilinan J."/>
            <person name="Park H.-J."/>
            <person name="Ramirez L."/>
            <person name="Alfaro M."/>
            <person name="Sun H."/>
            <person name="Tritt A."/>
            <person name="Yoshinaga Y."/>
            <person name="Zwiers L.-H."/>
            <person name="Turgeon B."/>
            <person name="Goodwin S."/>
            <person name="Spatafora J."/>
            <person name="Crous P."/>
            <person name="Grigoriev I."/>
        </authorList>
    </citation>
    <scope>NUCLEOTIDE SEQUENCE</scope>
    <source>
        <strain evidence="2">CBS 627.86</strain>
    </source>
</reference>
<evidence type="ECO:0008006" key="4">
    <source>
        <dbReference type="Google" id="ProtNLM"/>
    </source>
</evidence>
<name>A0A6A5ZT87_9PLEO</name>
<accession>A0A6A5ZT87</accession>
<proteinExistence type="predicted"/>
<evidence type="ECO:0000313" key="2">
    <source>
        <dbReference type="EMBL" id="KAF2122466.1"/>
    </source>
</evidence>
<gene>
    <name evidence="2" type="ORF">BDV96DRAFT_639053</name>
</gene>
<keyword evidence="3" id="KW-1185">Reference proteome</keyword>